<name>A0A7M7P0F2_STRPU</name>
<dbReference type="Gene3D" id="2.60.220.30">
    <property type="match status" value="1"/>
</dbReference>
<reference evidence="2" key="2">
    <citation type="submission" date="2021-01" db="UniProtKB">
        <authorList>
            <consortium name="EnsemblMetazoa"/>
        </authorList>
    </citation>
    <scope>IDENTIFICATION</scope>
</reference>
<dbReference type="PANTHER" id="PTHR12582">
    <property type="entry name" value="NETRIN RECEPTOR UNC5"/>
    <property type="match status" value="1"/>
</dbReference>
<reference evidence="3" key="1">
    <citation type="submission" date="2015-02" db="EMBL/GenBank/DDBJ databases">
        <title>Genome sequencing for Strongylocentrotus purpuratus.</title>
        <authorList>
            <person name="Murali S."/>
            <person name="Liu Y."/>
            <person name="Vee V."/>
            <person name="English A."/>
            <person name="Wang M."/>
            <person name="Skinner E."/>
            <person name="Han Y."/>
            <person name="Muzny D.M."/>
            <person name="Worley K.C."/>
            <person name="Gibbs R.A."/>
        </authorList>
    </citation>
    <scope>NUCLEOTIDE SEQUENCE</scope>
</reference>
<dbReference type="PROSITE" id="PS51145">
    <property type="entry name" value="ZU5"/>
    <property type="match status" value="1"/>
</dbReference>
<dbReference type="EnsemblMetazoa" id="XM_030988357">
    <property type="protein sequence ID" value="XP_030844217"/>
    <property type="gene ID" value="LOC105446454"/>
</dbReference>
<dbReference type="GO" id="GO:0016020">
    <property type="term" value="C:membrane"/>
    <property type="evidence" value="ECO:0007669"/>
    <property type="project" value="InterPro"/>
</dbReference>
<dbReference type="GO" id="GO:0005042">
    <property type="term" value="F:netrin receptor activity"/>
    <property type="evidence" value="ECO:0007669"/>
    <property type="project" value="InterPro"/>
</dbReference>
<dbReference type="CDD" id="cd01670">
    <property type="entry name" value="Death"/>
    <property type="match status" value="1"/>
</dbReference>
<protein>
    <recommendedName>
        <fullName evidence="1">ZU5 domain-containing protein</fullName>
    </recommendedName>
</protein>
<keyword evidence="3" id="KW-1185">Reference proteome</keyword>
<dbReference type="GeneID" id="105446454"/>
<evidence type="ECO:0000259" key="1">
    <source>
        <dbReference type="PROSITE" id="PS51145"/>
    </source>
</evidence>
<dbReference type="KEGG" id="spu:105446454"/>
<dbReference type="AlphaFoldDB" id="A0A7M7P0F2"/>
<accession>A0A7M7P0F2</accession>
<evidence type="ECO:0000313" key="2">
    <source>
        <dbReference type="EnsemblMetazoa" id="XP_030844217"/>
    </source>
</evidence>
<dbReference type="Pfam" id="PF00791">
    <property type="entry name" value="ZU5"/>
    <property type="match status" value="1"/>
</dbReference>
<feature type="domain" description="ZU5" evidence="1">
    <location>
        <begin position="114"/>
        <end position="249"/>
    </location>
</feature>
<dbReference type="OrthoDB" id="5973910at2759"/>
<dbReference type="RefSeq" id="XP_030844217.1">
    <property type="nucleotide sequence ID" value="XM_030988357.1"/>
</dbReference>
<dbReference type="Gene3D" id="1.10.533.10">
    <property type="entry name" value="Death Domain, Fas"/>
    <property type="match status" value="1"/>
</dbReference>
<dbReference type="InterPro" id="IPR011029">
    <property type="entry name" value="DEATH-like_dom_sf"/>
</dbReference>
<organism evidence="2 3">
    <name type="scientific">Strongylocentrotus purpuratus</name>
    <name type="common">Purple sea urchin</name>
    <dbReference type="NCBI Taxonomy" id="7668"/>
    <lineage>
        <taxon>Eukaryota</taxon>
        <taxon>Metazoa</taxon>
        <taxon>Echinodermata</taxon>
        <taxon>Eleutherozoa</taxon>
        <taxon>Echinozoa</taxon>
        <taxon>Echinoidea</taxon>
        <taxon>Euechinoidea</taxon>
        <taxon>Echinacea</taxon>
        <taxon>Camarodonta</taxon>
        <taxon>Echinidea</taxon>
        <taxon>Strongylocentrotidae</taxon>
        <taxon>Strongylocentrotus</taxon>
    </lineage>
</organism>
<dbReference type="InterPro" id="IPR037936">
    <property type="entry name" value="UNC5A-D"/>
</dbReference>
<dbReference type="PANTHER" id="PTHR12582:SF41">
    <property type="entry name" value="UNC5C-LIKE PROTEIN"/>
    <property type="match status" value="1"/>
</dbReference>
<dbReference type="Proteomes" id="UP000007110">
    <property type="component" value="Unassembled WGS sequence"/>
</dbReference>
<dbReference type="SMART" id="SM00218">
    <property type="entry name" value="ZU5"/>
    <property type="match status" value="1"/>
</dbReference>
<proteinExistence type="predicted"/>
<evidence type="ECO:0000313" key="3">
    <source>
        <dbReference type="Proteomes" id="UP000007110"/>
    </source>
</evidence>
<sequence length="466" mass="52604">MSIKVDIFLRIDICIFSVSTGREEISKAIGSKTDLLDLCHRLSVKPSSVLPIMSTLLTFPPHVIGRSALKMLKEWVHQGGTRERLLEVAQAFRFNDAAVKIAEAIKCQPSYLPFISHGIIDHKGGELTFDELGIVVSIPEGAIPKGMRSVLTLRVQTHDTTKLPVREGEVVITPVVEGSLTQELLKPATVVLPHCITHHERKDDSSVILYTRTGPGKFGRRTLTPSPSLKEKIKFRTRHLQVWALASTDLQGLQLRCVVFQPLFMTPAEKPTLRVYILHPYRTYIEVPIKGILSGKCSPLNFELQFSPKEKGKKNVHIDIRQGSATRAEREYIISKEDEPDYAVDHTDSQGRRQYVSNNLLEILADIIHTPKDLKCLGYQLGFSYSAVEKYNDLPDLSFDSVSRLGFGEMLRDWRRRVRPSDQLDELHLALQNAGLGHTAKVILPELSGTSRRYFEQVRKAWESKK</sequence>
<dbReference type="InParanoid" id="A0A7M7P0F2"/>
<dbReference type="InterPro" id="IPR000906">
    <property type="entry name" value="ZU5_dom"/>
</dbReference>